<evidence type="ECO:0000313" key="3">
    <source>
        <dbReference type="Proteomes" id="UP000785679"/>
    </source>
</evidence>
<dbReference type="AlphaFoldDB" id="A0A8J8T9D9"/>
<dbReference type="EMBL" id="RRYP01000603">
    <property type="protein sequence ID" value="TNV87154.1"/>
    <property type="molecule type" value="Genomic_DNA"/>
</dbReference>
<feature type="region of interest" description="Disordered" evidence="1">
    <location>
        <begin position="1118"/>
        <end position="1153"/>
    </location>
</feature>
<dbReference type="Proteomes" id="UP000785679">
    <property type="component" value="Unassembled WGS sequence"/>
</dbReference>
<evidence type="ECO:0000256" key="1">
    <source>
        <dbReference type="SAM" id="MobiDB-lite"/>
    </source>
</evidence>
<feature type="compositionally biased region" description="Basic residues" evidence="1">
    <location>
        <begin position="1118"/>
        <end position="1131"/>
    </location>
</feature>
<protein>
    <submittedName>
        <fullName evidence="2">Uncharacterized protein</fullName>
    </submittedName>
</protein>
<gene>
    <name evidence="2" type="ORF">FGO68_gene13036</name>
</gene>
<comment type="caution">
    <text evidence="2">The sequence shown here is derived from an EMBL/GenBank/DDBJ whole genome shotgun (WGS) entry which is preliminary data.</text>
</comment>
<evidence type="ECO:0000313" key="2">
    <source>
        <dbReference type="EMBL" id="TNV87154.1"/>
    </source>
</evidence>
<name>A0A8J8T9D9_HALGN</name>
<keyword evidence="3" id="KW-1185">Reference proteome</keyword>
<accession>A0A8J8T9D9</accession>
<proteinExistence type="predicted"/>
<feature type="compositionally biased region" description="Acidic residues" evidence="1">
    <location>
        <begin position="1144"/>
        <end position="1153"/>
    </location>
</feature>
<reference evidence="2" key="1">
    <citation type="submission" date="2019-06" db="EMBL/GenBank/DDBJ databases">
        <authorList>
            <person name="Zheng W."/>
        </authorList>
    </citation>
    <scope>NUCLEOTIDE SEQUENCE</scope>
    <source>
        <strain evidence="2">QDHG01</strain>
    </source>
</reference>
<sequence length="1153" mass="134540">MSPQRFNRPPQLGIVFPKWQHEELQGQAHTKPLFIQMPLFAEKFQRFEEQRQQENDNPVKVPLKRQYIKRKPMRLIIQKRVINESEQISIPKIELQPYEEDIRFRECNFPKVYSASQMINHEQLGITFIKISMTEDQGVIQYAVDVEVKQRNQNFGPLQLSQFDIKQCFQDIIIMNQQQRENIRVSQKDHLMIDKIGRLLVSKIETVHKHMTRDILLKIAKVMLSHNIIIKRRITGKKFCLILANESLRKSFLPKVKNEKGNNNYYEQLIDLKLLSVQSITQNSLRKTKICPDSMHLLINKTVRISGLFVVTSIAYHRLINKWVLTIYISATQKTFKSYFSFKQLKKIHSLLSKQKEDISKLGMSGIEYLDQTVFNNSSLKKKHNDGRYATKQPLKVTEKSLKLFNQKTASFQDKDITEEFSINKTLQFLQNNGNFLDKNNQSQTNLNNNLRYIDRDRKMSDFQYTESVASEQVESQRAADFNTPAKQNIKIRLGKSSTKHKKQLLRKTQSKQRKELMFNNDYLNCYFKLHEDTQKRLEQTQLDWVESVKSKDENDEVIGIDEDNLAFNRQQMLPFWKRLLSSLSFSDSFGGDEEDGEKTFKFMLRITKEGKCYNKKLHFMLFEDEIEQVTQSEDKSHNFNLLWKCVSLDPLSEAFENPYGGGASCLSMIKQKLSIVDPSEYMLNLKVFNIQTGKMTKSKITIQSLMKDNLLNYRNKISIDDLRQLIRNTFYDIEFQKQQTLLQNFTGKENFEYQPSENKLVSDIIFKVHEQAITKNKRVDAKEVLKARDEFIKYRRLQKNDFTPQFTKIHSILLHENNSQRIISIQAQFQLNAKSVAVRIYNPELFFKHDYTIYFQEIIDKHQLSKGILIKASTSHDRKYLVSLLARLSEMVLPEILQDYKQRYFQSNVEGSKSESKVKQIFKNDMEPRQLKLIQQTSEFSNQKISQSATKHQIFGQLKVSTSNVFQKIKQSKLENLKSIEVSTLTAGAIANNISGIGNVNPLLNQSRDNSMLSNTMLSKNLSRMFAQNQTKSQPHLLPQSTGKFGLNNAIGTSAQQTPQVQWSSPNLQNHGGINIPHLQKQAQLNSQPAIQVRQAGLTPDQSRVESVVTLGGFKFMGKKKKKKKKKRQILRKDNIDFRQQDDSEEREEEEQ</sequence>
<feature type="compositionally biased region" description="Basic and acidic residues" evidence="1">
    <location>
        <begin position="1132"/>
        <end position="1143"/>
    </location>
</feature>
<organism evidence="2 3">
    <name type="scientific">Halteria grandinella</name>
    <dbReference type="NCBI Taxonomy" id="5974"/>
    <lineage>
        <taxon>Eukaryota</taxon>
        <taxon>Sar</taxon>
        <taxon>Alveolata</taxon>
        <taxon>Ciliophora</taxon>
        <taxon>Intramacronucleata</taxon>
        <taxon>Spirotrichea</taxon>
        <taxon>Stichotrichia</taxon>
        <taxon>Sporadotrichida</taxon>
        <taxon>Halteriidae</taxon>
        <taxon>Halteria</taxon>
    </lineage>
</organism>